<name>A0A194VJL1_CYTMA</name>
<protein>
    <submittedName>
        <fullName evidence="1">Uncharacterized protein</fullName>
    </submittedName>
</protein>
<evidence type="ECO:0000313" key="2">
    <source>
        <dbReference type="Proteomes" id="UP000078559"/>
    </source>
</evidence>
<organism evidence="1 2">
    <name type="scientific">Cytospora mali</name>
    <name type="common">Apple Valsa canker fungus</name>
    <name type="synonym">Valsa mali</name>
    <dbReference type="NCBI Taxonomy" id="578113"/>
    <lineage>
        <taxon>Eukaryota</taxon>
        <taxon>Fungi</taxon>
        <taxon>Dikarya</taxon>
        <taxon>Ascomycota</taxon>
        <taxon>Pezizomycotina</taxon>
        <taxon>Sordariomycetes</taxon>
        <taxon>Sordariomycetidae</taxon>
        <taxon>Diaporthales</taxon>
        <taxon>Cytosporaceae</taxon>
        <taxon>Cytospora</taxon>
    </lineage>
</organism>
<keyword evidence="2" id="KW-1185">Reference proteome</keyword>
<evidence type="ECO:0000313" key="1">
    <source>
        <dbReference type="EMBL" id="KUI64065.1"/>
    </source>
</evidence>
<accession>A0A194VJL1</accession>
<reference evidence="1" key="1">
    <citation type="submission" date="2014-12" db="EMBL/GenBank/DDBJ databases">
        <title>Genome Sequence of Valsa Canker Pathogens Uncovers a Specific Adaption of Colonization on Woody Bark.</title>
        <authorList>
            <person name="Yin Z."/>
            <person name="Liu H."/>
            <person name="Gao X."/>
            <person name="Li Z."/>
            <person name="Song N."/>
            <person name="Ke X."/>
            <person name="Dai Q."/>
            <person name="Wu Y."/>
            <person name="Sun Y."/>
            <person name="Xu J.-R."/>
            <person name="Kang Z.K."/>
            <person name="Wang L."/>
            <person name="Huang L."/>
        </authorList>
    </citation>
    <scope>NUCLEOTIDE SEQUENCE [LARGE SCALE GENOMIC DNA]</scope>
    <source>
        <strain evidence="1">03-8</strain>
    </source>
</reference>
<sequence length="59" mass="6895">MPSLSDAKLSAQISGLEMMEMMEMLGMARIRAKRQIWFEVWKLNLCGVEKETRKHLRKG</sequence>
<gene>
    <name evidence="1" type="ORF">VM1G_12041</name>
</gene>
<dbReference type="AlphaFoldDB" id="A0A194VJL1"/>
<proteinExistence type="predicted"/>
<dbReference type="Proteomes" id="UP000078559">
    <property type="component" value="Unassembled WGS sequence"/>
</dbReference>
<dbReference type="EMBL" id="KN796119">
    <property type="protein sequence ID" value="KUI64065.1"/>
    <property type="molecule type" value="Genomic_DNA"/>
</dbReference>